<gene>
    <name evidence="2" type="ORF">niasHS_007252</name>
    <name evidence="3" type="ORF">niasHS_007254</name>
</gene>
<evidence type="ECO:0000313" key="2">
    <source>
        <dbReference type="EMBL" id="KAL3090877.1"/>
    </source>
</evidence>
<feature type="chain" id="PRO_5044724163" evidence="1">
    <location>
        <begin position="25"/>
        <end position="152"/>
    </location>
</feature>
<dbReference type="AlphaFoldDB" id="A0ABD2JJY5"/>
<sequence length="152" mass="16385">MCLALRCQMLLFLLLSSFFLCSMAFNIPFILGNVGFTKKPNGDTELGLNSGLNIGGHGAESGMTFNFGKGGSFNAQSGGGVLVGGDKFGTNSTFGVDKKGLVADTDVHLGDNKTLHGGLGKEKNFIDDLADLIRRRKEEKQRQKEQRIAERI</sequence>
<reference evidence="2 4" key="1">
    <citation type="submission" date="2024-10" db="EMBL/GenBank/DDBJ databases">
        <authorList>
            <person name="Kim D."/>
        </authorList>
    </citation>
    <scope>NUCLEOTIDE SEQUENCE [LARGE SCALE GENOMIC DNA]</scope>
    <source>
        <strain evidence="2">Taebaek</strain>
    </source>
</reference>
<accession>A0ABD2JJY5</accession>
<protein>
    <submittedName>
        <fullName evidence="2">Uncharacterized protein</fullName>
    </submittedName>
</protein>
<comment type="caution">
    <text evidence="2">The sequence shown here is derived from an EMBL/GenBank/DDBJ whole genome shotgun (WGS) entry which is preliminary data.</text>
</comment>
<dbReference type="EMBL" id="JBICCN010000138">
    <property type="protein sequence ID" value="KAL3090879.1"/>
    <property type="molecule type" value="Genomic_DNA"/>
</dbReference>
<keyword evidence="1" id="KW-0732">Signal</keyword>
<organism evidence="2 4">
    <name type="scientific">Heterodera schachtii</name>
    <name type="common">Sugarbeet cyst nematode worm</name>
    <name type="synonym">Tylenchus schachtii</name>
    <dbReference type="NCBI Taxonomy" id="97005"/>
    <lineage>
        <taxon>Eukaryota</taxon>
        <taxon>Metazoa</taxon>
        <taxon>Ecdysozoa</taxon>
        <taxon>Nematoda</taxon>
        <taxon>Chromadorea</taxon>
        <taxon>Rhabditida</taxon>
        <taxon>Tylenchina</taxon>
        <taxon>Tylenchomorpha</taxon>
        <taxon>Tylenchoidea</taxon>
        <taxon>Heteroderidae</taxon>
        <taxon>Heteroderinae</taxon>
        <taxon>Heterodera</taxon>
    </lineage>
</organism>
<proteinExistence type="predicted"/>
<keyword evidence="4" id="KW-1185">Reference proteome</keyword>
<dbReference type="EMBL" id="JBICCN010000138">
    <property type="protein sequence ID" value="KAL3090877.1"/>
    <property type="molecule type" value="Genomic_DNA"/>
</dbReference>
<dbReference type="Proteomes" id="UP001620645">
    <property type="component" value="Unassembled WGS sequence"/>
</dbReference>
<evidence type="ECO:0000313" key="3">
    <source>
        <dbReference type="EMBL" id="KAL3090879.1"/>
    </source>
</evidence>
<feature type="signal peptide" evidence="1">
    <location>
        <begin position="1"/>
        <end position="24"/>
    </location>
</feature>
<evidence type="ECO:0000313" key="4">
    <source>
        <dbReference type="Proteomes" id="UP001620645"/>
    </source>
</evidence>
<name>A0ABD2JJY5_HETSC</name>
<evidence type="ECO:0000256" key="1">
    <source>
        <dbReference type="SAM" id="SignalP"/>
    </source>
</evidence>